<keyword evidence="2" id="KW-1185">Reference proteome</keyword>
<dbReference type="Proteomes" id="UP001500456">
    <property type="component" value="Unassembled WGS sequence"/>
</dbReference>
<gene>
    <name evidence="1" type="ORF">GCM10022232_90140</name>
</gene>
<evidence type="ECO:0000313" key="2">
    <source>
        <dbReference type="Proteomes" id="UP001500456"/>
    </source>
</evidence>
<protein>
    <submittedName>
        <fullName evidence="1">Uncharacterized protein</fullName>
    </submittedName>
</protein>
<proteinExistence type="predicted"/>
<reference evidence="2" key="1">
    <citation type="journal article" date="2019" name="Int. J. Syst. Evol. Microbiol.">
        <title>The Global Catalogue of Microorganisms (GCM) 10K type strain sequencing project: providing services to taxonomists for standard genome sequencing and annotation.</title>
        <authorList>
            <consortium name="The Broad Institute Genomics Platform"/>
            <consortium name="The Broad Institute Genome Sequencing Center for Infectious Disease"/>
            <person name="Wu L."/>
            <person name="Ma J."/>
        </authorList>
    </citation>
    <scope>NUCLEOTIDE SEQUENCE [LARGE SCALE GENOMIC DNA]</scope>
    <source>
        <strain evidence="2">JCM 16924</strain>
    </source>
</reference>
<name>A0ABP7TRJ4_9ACTN</name>
<organism evidence="1 2">
    <name type="scientific">Streptomyces plumbiresistens</name>
    <dbReference type="NCBI Taxonomy" id="511811"/>
    <lineage>
        <taxon>Bacteria</taxon>
        <taxon>Bacillati</taxon>
        <taxon>Actinomycetota</taxon>
        <taxon>Actinomycetes</taxon>
        <taxon>Kitasatosporales</taxon>
        <taxon>Streptomycetaceae</taxon>
        <taxon>Streptomyces</taxon>
    </lineage>
</organism>
<dbReference type="EMBL" id="BAAAZX010000049">
    <property type="protein sequence ID" value="GAA4030220.1"/>
    <property type="molecule type" value="Genomic_DNA"/>
</dbReference>
<evidence type="ECO:0000313" key="1">
    <source>
        <dbReference type="EMBL" id="GAA4030220.1"/>
    </source>
</evidence>
<accession>A0ABP7TRJ4</accession>
<comment type="caution">
    <text evidence="1">The sequence shown here is derived from an EMBL/GenBank/DDBJ whole genome shotgun (WGS) entry which is preliminary data.</text>
</comment>
<sequence length="102" mass="11271">MAPCMLMRFWTRHMAPGGTGWRHMVSPGVMWCHVVPRDVARTWPAFACVCRNEETSEARDFEAELLAWWAACARTDGAVPPPGANTPGVKHNRPRGTVLAAV</sequence>